<keyword evidence="2" id="KW-1133">Transmembrane helix</keyword>
<feature type="region of interest" description="Disordered" evidence="1">
    <location>
        <begin position="1"/>
        <end position="30"/>
    </location>
</feature>
<keyword evidence="2" id="KW-0812">Transmembrane</keyword>
<sequence>MPSSLPSVLAHLLPKGSPPSHSKELRTETEQPGVPPLLCVFWRRMSISFQSLVRLLHGSEVQAALHAAHGQRQGMKDDESLSEPLLVPGQERGPCGSSSKEKHTGVFGRVRGAWASCCQVPAAPTWVRGLAPLTWQCSVRKSKPSDGVWFLFCILLIVMLALLDQTWFLSSPYRHQSTMVIGRCGQTTPCRHPEPPRPQELSVGSLLRARSQAQRPGAYRDCLDVALREFRREPAMVQSNARLMLDCNGTAQAFQSGKGQAQIQVAWIAGKAKYNIQVNSTEAYVSRLKLRQFPLNLTSLLSVQQDLTFRRAPELVGQCLERAVQEVSRELECLLWDAQLVVTCGGAELTFVSGEGHRKMNVYADGNGTVQYWEQPVGWPLWFAQLLNVNWC</sequence>
<name>A0A3Q0HQJ4_ALLSI</name>
<dbReference type="Proteomes" id="UP000189705">
    <property type="component" value="Unplaced"/>
</dbReference>
<feature type="transmembrane region" description="Helical" evidence="2">
    <location>
        <begin position="148"/>
        <end position="169"/>
    </location>
</feature>
<evidence type="ECO:0000313" key="3">
    <source>
        <dbReference type="Proteomes" id="UP000189705"/>
    </source>
</evidence>
<evidence type="ECO:0000256" key="1">
    <source>
        <dbReference type="SAM" id="MobiDB-lite"/>
    </source>
</evidence>
<dbReference type="AlphaFoldDB" id="A0A3Q0HQJ4"/>
<dbReference type="GeneID" id="102378646"/>
<keyword evidence="3" id="KW-1185">Reference proteome</keyword>
<organism evidence="3 4">
    <name type="scientific">Alligator sinensis</name>
    <name type="common">Chinese alligator</name>
    <dbReference type="NCBI Taxonomy" id="38654"/>
    <lineage>
        <taxon>Eukaryota</taxon>
        <taxon>Metazoa</taxon>
        <taxon>Chordata</taxon>
        <taxon>Craniata</taxon>
        <taxon>Vertebrata</taxon>
        <taxon>Euteleostomi</taxon>
        <taxon>Archelosauria</taxon>
        <taxon>Archosauria</taxon>
        <taxon>Crocodylia</taxon>
        <taxon>Alligatoridae</taxon>
        <taxon>Alligatorinae</taxon>
        <taxon>Alligator</taxon>
    </lineage>
</organism>
<reference evidence="4" key="1">
    <citation type="submission" date="2025-08" db="UniProtKB">
        <authorList>
            <consortium name="RefSeq"/>
        </authorList>
    </citation>
    <scope>IDENTIFICATION</scope>
</reference>
<keyword evidence="2" id="KW-0472">Membrane</keyword>
<evidence type="ECO:0000256" key="2">
    <source>
        <dbReference type="SAM" id="Phobius"/>
    </source>
</evidence>
<accession>A0A3Q0HQJ4</accession>
<gene>
    <name evidence="4" type="primary">LOC102378646</name>
</gene>
<protein>
    <submittedName>
        <fullName evidence="4">Uncharacterized protein LOC102378646 isoform X1</fullName>
    </submittedName>
</protein>
<dbReference type="InParanoid" id="A0A3Q0HQJ4"/>
<proteinExistence type="predicted"/>
<dbReference type="RefSeq" id="XP_025072803.1">
    <property type="nucleotide sequence ID" value="XM_025217018.1"/>
</dbReference>
<dbReference type="KEGG" id="asn:102378646"/>
<evidence type="ECO:0000313" key="4">
    <source>
        <dbReference type="RefSeq" id="XP_025072803.1"/>
    </source>
</evidence>